<feature type="compositionally biased region" description="Acidic residues" evidence="1">
    <location>
        <begin position="93"/>
        <end position="111"/>
    </location>
</feature>
<dbReference type="AlphaFoldDB" id="A0A401FT79"/>
<feature type="region of interest" description="Disordered" evidence="1">
    <location>
        <begin position="92"/>
        <end position="111"/>
    </location>
</feature>
<name>A0A401FT79_9BACT</name>
<gene>
    <name evidence="2" type="ORF">DENIS_1114</name>
</gene>
<evidence type="ECO:0000256" key="1">
    <source>
        <dbReference type="SAM" id="MobiDB-lite"/>
    </source>
</evidence>
<sequence>MGKAGCVEPVAPNNHFRISVFLMDDNTKYYVARRPCCGCIMAIVADDDLLPDMDKAEMVRGCIEAGLKVDRMSLDEITGVLMAQGACDHSCDADDMPFEDDDDSDDDDIPF</sequence>
<proteinExistence type="predicted"/>
<comment type="caution">
    <text evidence="2">The sequence shown here is derived from an EMBL/GenBank/DDBJ whole genome shotgun (WGS) entry which is preliminary data.</text>
</comment>
<evidence type="ECO:0000313" key="2">
    <source>
        <dbReference type="EMBL" id="GBC60169.1"/>
    </source>
</evidence>
<dbReference type="RefSeq" id="WP_124327616.1">
    <property type="nucleotide sequence ID" value="NZ_BEXT01000001.1"/>
</dbReference>
<accession>A0A401FT79</accession>
<organism evidence="2 3">
    <name type="scientific">Desulfonema ishimotonii</name>
    <dbReference type="NCBI Taxonomy" id="45657"/>
    <lineage>
        <taxon>Bacteria</taxon>
        <taxon>Pseudomonadati</taxon>
        <taxon>Thermodesulfobacteriota</taxon>
        <taxon>Desulfobacteria</taxon>
        <taxon>Desulfobacterales</taxon>
        <taxon>Desulfococcaceae</taxon>
        <taxon>Desulfonema</taxon>
    </lineage>
</organism>
<dbReference type="EMBL" id="BEXT01000001">
    <property type="protein sequence ID" value="GBC60169.1"/>
    <property type="molecule type" value="Genomic_DNA"/>
</dbReference>
<evidence type="ECO:0000313" key="3">
    <source>
        <dbReference type="Proteomes" id="UP000288096"/>
    </source>
</evidence>
<protein>
    <submittedName>
        <fullName evidence="2">Uncharacterized protein</fullName>
    </submittedName>
</protein>
<reference evidence="3" key="1">
    <citation type="submission" date="2017-11" db="EMBL/GenBank/DDBJ databases">
        <authorList>
            <person name="Watanabe M."/>
            <person name="Kojima H."/>
        </authorList>
    </citation>
    <scope>NUCLEOTIDE SEQUENCE [LARGE SCALE GENOMIC DNA]</scope>
    <source>
        <strain evidence="3">Tokyo 01</strain>
    </source>
</reference>
<reference evidence="3" key="2">
    <citation type="submission" date="2019-01" db="EMBL/GenBank/DDBJ databases">
        <title>Genome sequence of Desulfonema ishimotonii strain Tokyo 01.</title>
        <authorList>
            <person name="Fukui M."/>
        </authorList>
    </citation>
    <scope>NUCLEOTIDE SEQUENCE [LARGE SCALE GENOMIC DNA]</scope>
    <source>
        <strain evidence="3">Tokyo 01</strain>
    </source>
</reference>
<dbReference type="Proteomes" id="UP000288096">
    <property type="component" value="Unassembled WGS sequence"/>
</dbReference>
<keyword evidence="3" id="KW-1185">Reference proteome</keyword>